<dbReference type="CDD" id="cd05800">
    <property type="entry name" value="PGM_like2"/>
    <property type="match status" value="1"/>
</dbReference>
<dbReference type="Pfam" id="PF00408">
    <property type="entry name" value="PGM_PMM_IV"/>
    <property type="match status" value="1"/>
</dbReference>
<dbReference type="InterPro" id="IPR005844">
    <property type="entry name" value="A-D-PHexomutase_a/b/a-I"/>
</dbReference>
<dbReference type="GO" id="GO:0005975">
    <property type="term" value="P:carbohydrate metabolic process"/>
    <property type="evidence" value="ECO:0007669"/>
    <property type="project" value="InterPro"/>
</dbReference>
<organism evidence="12 13">
    <name type="scientific">Candidatus Thermochlorobacter aerophilus</name>
    <dbReference type="NCBI Taxonomy" id="1868324"/>
    <lineage>
        <taxon>Bacteria</taxon>
        <taxon>Pseudomonadati</taxon>
        <taxon>Chlorobiota</taxon>
        <taxon>Chlorobiia</taxon>
        <taxon>Chlorobiales</taxon>
        <taxon>Candidatus Thermochlorobacteriaceae</taxon>
        <taxon>Candidatus Thermochlorobacter</taxon>
    </lineage>
</organism>
<feature type="domain" description="Alpha-D-phosphohexomutase alpha/beta/alpha" evidence="10">
    <location>
        <begin position="159"/>
        <end position="256"/>
    </location>
</feature>
<dbReference type="GO" id="GO:0000287">
    <property type="term" value="F:magnesium ion binding"/>
    <property type="evidence" value="ECO:0007669"/>
    <property type="project" value="InterPro"/>
</dbReference>
<evidence type="ECO:0000256" key="6">
    <source>
        <dbReference type="ARBA" id="ARBA00023235"/>
    </source>
</evidence>
<evidence type="ECO:0000256" key="1">
    <source>
        <dbReference type="ARBA" id="ARBA00001946"/>
    </source>
</evidence>
<proteinExistence type="inferred from homology"/>
<protein>
    <submittedName>
        <fullName evidence="12">Phosphoglucomutase/phosphomannomutase family protein</fullName>
    </submittedName>
</protein>
<name>A0A395M1J7_9BACT</name>
<dbReference type="Gene3D" id="3.30.310.50">
    <property type="entry name" value="Alpha-D-phosphohexomutase, C-terminal domain"/>
    <property type="match status" value="1"/>
</dbReference>
<dbReference type="Pfam" id="PF02878">
    <property type="entry name" value="PGM_PMM_I"/>
    <property type="match status" value="1"/>
</dbReference>
<evidence type="ECO:0000259" key="8">
    <source>
        <dbReference type="Pfam" id="PF00408"/>
    </source>
</evidence>
<dbReference type="InterPro" id="IPR005845">
    <property type="entry name" value="A-D-PHexomutase_a/b/a-II"/>
</dbReference>
<keyword evidence="4 7" id="KW-0479">Metal-binding</keyword>
<dbReference type="PRINTS" id="PR00509">
    <property type="entry name" value="PGMPMM"/>
</dbReference>
<accession>A0A395M1J7</accession>
<feature type="domain" description="Alpha-D-phosphohexomutase C-terminal" evidence="8">
    <location>
        <begin position="403"/>
        <end position="452"/>
    </location>
</feature>
<evidence type="ECO:0000259" key="10">
    <source>
        <dbReference type="Pfam" id="PF02879"/>
    </source>
</evidence>
<evidence type="ECO:0000313" key="13">
    <source>
        <dbReference type="Proteomes" id="UP000266389"/>
    </source>
</evidence>
<dbReference type="Gene3D" id="3.40.120.10">
    <property type="entry name" value="Alpha-D-Glucose-1,6-Bisphosphate, subunit A, domain 3"/>
    <property type="match status" value="3"/>
</dbReference>
<dbReference type="Proteomes" id="UP000266389">
    <property type="component" value="Unassembled WGS sequence"/>
</dbReference>
<dbReference type="PROSITE" id="PS00710">
    <property type="entry name" value="PGM_PMM"/>
    <property type="match status" value="1"/>
</dbReference>
<evidence type="ECO:0000256" key="2">
    <source>
        <dbReference type="ARBA" id="ARBA00010231"/>
    </source>
</evidence>
<evidence type="ECO:0000256" key="3">
    <source>
        <dbReference type="ARBA" id="ARBA00022553"/>
    </source>
</evidence>
<dbReference type="PANTHER" id="PTHR45745">
    <property type="entry name" value="PHOSPHOMANNOMUTASE 45A"/>
    <property type="match status" value="1"/>
</dbReference>
<evidence type="ECO:0000256" key="4">
    <source>
        <dbReference type="ARBA" id="ARBA00022723"/>
    </source>
</evidence>
<dbReference type="EMBL" id="PHFL01000030">
    <property type="protein sequence ID" value="RFM24663.1"/>
    <property type="molecule type" value="Genomic_DNA"/>
</dbReference>
<dbReference type="InterPro" id="IPR016066">
    <property type="entry name" value="A-D-PHexomutase_CS"/>
</dbReference>
<feature type="domain" description="Alpha-D-phosphohexomutase alpha/beta/alpha" evidence="11">
    <location>
        <begin position="260"/>
        <end position="372"/>
    </location>
</feature>
<dbReference type="InterPro" id="IPR016055">
    <property type="entry name" value="A-D-PHexomutase_a/b/a-I/II/III"/>
</dbReference>
<dbReference type="GO" id="GO:0006166">
    <property type="term" value="P:purine ribonucleoside salvage"/>
    <property type="evidence" value="ECO:0007669"/>
    <property type="project" value="TreeGrafter"/>
</dbReference>
<evidence type="ECO:0000256" key="7">
    <source>
        <dbReference type="RuleBase" id="RU004326"/>
    </source>
</evidence>
<evidence type="ECO:0000259" key="11">
    <source>
        <dbReference type="Pfam" id="PF02880"/>
    </source>
</evidence>
<dbReference type="AlphaFoldDB" id="A0A395M1J7"/>
<comment type="caution">
    <text evidence="12">The sequence shown here is derived from an EMBL/GenBank/DDBJ whole genome shotgun (WGS) entry which is preliminary data.</text>
</comment>
<dbReference type="InterPro" id="IPR005846">
    <property type="entry name" value="A-D-PHexomutase_a/b/a-III"/>
</dbReference>
<comment type="similarity">
    <text evidence="2 7">Belongs to the phosphohexose mutase family.</text>
</comment>
<feature type="domain" description="Alpha-D-phosphohexomutase alpha/beta/alpha" evidence="9">
    <location>
        <begin position="4"/>
        <end position="135"/>
    </location>
</feature>
<evidence type="ECO:0000313" key="12">
    <source>
        <dbReference type="EMBL" id="RFM24663.1"/>
    </source>
</evidence>
<keyword evidence="6" id="KW-0413">Isomerase</keyword>
<dbReference type="InterPro" id="IPR005841">
    <property type="entry name" value="Alpha-D-phosphohexomutase_SF"/>
</dbReference>
<keyword evidence="3" id="KW-0597">Phosphoprotein</keyword>
<dbReference type="SUPFAM" id="SSF55957">
    <property type="entry name" value="Phosphoglucomutase, C-terminal domain"/>
    <property type="match status" value="1"/>
</dbReference>
<comment type="cofactor">
    <cofactor evidence="1">
        <name>Mg(2+)</name>
        <dbReference type="ChEBI" id="CHEBI:18420"/>
    </cofactor>
</comment>
<dbReference type="SUPFAM" id="SSF53738">
    <property type="entry name" value="Phosphoglucomutase, first 3 domains"/>
    <property type="match status" value="2"/>
</dbReference>
<dbReference type="InterPro" id="IPR005843">
    <property type="entry name" value="A-D-PHexomutase_C"/>
</dbReference>
<dbReference type="PANTHER" id="PTHR45745:SF1">
    <property type="entry name" value="PHOSPHOGLUCOMUTASE 2B-RELATED"/>
    <property type="match status" value="1"/>
</dbReference>
<gene>
    <name evidence="12" type="ORF">D0433_04485</name>
</gene>
<evidence type="ECO:0000259" key="9">
    <source>
        <dbReference type="Pfam" id="PF02878"/>
    </source>
</evidence>
<dbReference type="InterPro" id="IPR036900">
    <property type="entry name" value="A-D-PHexomutase_C_sf"/>
</dbReference>
<dbReference type="GO" id="GO:0008973">
    <property type="term" value="F:phosphopentomutase activity"/>
    <property type="evidence" value="ECO:0007669"/>
    <property type="project" value="TreeGrafter"/>
</dbReference>
<reference evidence="12 13" key="1">
    <citation type="journal article" date="2011" name="ISME J.">
        <title>Community ecology of hot spring cyanobacterial mats: predominant populations and their functional potential.</title>
        <authorList>
            <person name="Klatt C.G."/>
            <person name="Wood J.M."/>
            <person name="Rusch D.B."/>
            <person name="Bateson M.M."/>
            <person name="Hamamura N."/>
            <person name="Heidelberg J.F."/>
            <person name="Grossman A.R."/>
            <person name="Bhaya D."/>
            <person name="Cohan F.M."/>
            <person name="Kuhl M."/>
            <person name="Bryant D.A."/>
            <person name="Ward D.M."/>
        </authorList>
    </citation>
    <scope>NUCLEOTIDE SEQUENCE [LARGE SCALE GENOMIC DNA]</scope>
    <source>
        <strain evidence="12">OS</strain>
    </source>
</reference>
<dbReference type="Pfam" id="PF02880">
    <property type="entry name" value="PGM_PMM_III"/>
    <property type="match status" value="1"/>
</dbReference>
<sequence length="468" mass="51981">MSAIKFGTDGWRGVIAQDFTFENLRQAALASACYFRNHPNAANGVCVGYDTRFMSEQFARFVAEIFSSQGLKVFLADTFTPTPAVSLFVRDRRLAGGIVITASHNPPHYNGFKVKAEYGGSAHPETIAIIEQYLSSVAHIERGKANPALIELAPVKRYYRDYLANELNLTAIAQSGWRIAHNAMFGAGQGLVTELLPKGCVVEYHCAINPTFEGINPEPIPNYIGDFIPFYKQSGCEVAILTDGDADRIGMLDEHGRYVDSHKIFSLLLKYLVEEQGRRGEVARTYALTEVINKICAKHALTVHNLPIGFKHVGKLMTTRDILIGGEESGGIGITSHLPERDGIYIGLLVTEVMARRKKRLSELIEELYQEYGYFTYERIDARLSESQKAELMSKAAQGSFREIEGMRVTGFENLDGYKYFFEGGWLLIRASGTEPIVRLYCEADSEEKVARALAFAQSLAGLATEKV</sequence>
<keyword evidence="5 7" id="KW-0460">Magnesium</keyword>
<evidence type="ECO:0000256" key="5">
    <source>
        <dbReference type="ARBA" id="ARBA00022842"/>
    </source>
</evidence>
<dbReference type="Pfam" id="PF02879">
    <property type="entry name" value="PGM_PMM_II"/>
    <property type="match status" value="1"/>
</dbReference>